<protein>
    <recommendedName>
        <fullName evidence="1">B3/B4 tRNA-binding domain-containing protein</fullName>
    </recommendedName>
</protein>
<gene>
    <name evidence="2" type="ORF">KQI42_19105</name>
</gene>
<reference evidence="2 3" key="1">
    <citation type="submission" date="2021-06" db="EMBL/GenBank/DDBJ databases">
        <authorList>
            <person name="Sun Q."/>
            <person name="Li D."/>
        </authorList>
    </citation>
    <scope>NUCLEOTIDE SEQUENCE [LARGE SCALE GENOMIC DNA]</scope>
    <source>
        <strain evidence="2 3">MSJ-40</strain>
    </source>
</reference>
<evidence type="ECO:0000313" key="3">
    <source>
        <dbReference type="Proteomes" id="UP000749471"/>
    </source>
</evidence>
<dbReference type="Pfam" id="PF03483">
    <property type="entry name" value="B3_4"/>
    <property type="match status" value="1"/>
</dbReference>
<evidence type="ECO:0000259" key="1">
    <source>
        <dbReference type="SMART" id="SM00873"/>
    </source>
</evidence>
<accession>A0ABS6EC62</accession>
<dbReference type="EMBL" id="JAHLPM010000025">
    <property type="protein sequence ID" value="MBU5440106.1"/>
    <property type="molecule type" value="Genomic_DNA"/>
</dbReference>
<sequence length="218" mass="24868">MKISISNEIYSIFPKTALGVLSYRAFVEPSSKEFTKLFEDVIDKLSQKYSIEEITKNPHIISTRQAYKALGKSPQQYRNAAEAMLRRIIKGKGLYHVNNIVDINNLISITSGYSIGSYDTKKLKGNIELRRAESRLHYDGIGKDNINIEHLPTLYDELGAFGNPTSDSKRAMIQSGEKDIISVIYAFDGDEELDFWMEEFSSYLKDYYGVIKVEKLII</sequence>
<comment type="caution">
    <text evidence="2">The sequence shown here is derived from an EMBL/GenBank/DDBJ whole genome shotgun (WGS) entry which is preliminary data.</text>
</comment>
<dbReference type="PANTHER" id="PTHR39209">
    <property type="match status" value="1"/>
</dbReference>
<dbReference type="InterPro" id="IPR005146">
    <property type="entry name" value="B3/B4_tRNA-bd"/>
</dbReference>
<dbReference type="PANTHER" id="PTHR39209:SF2">
    <property type="entry name" value="CYTOPLASMIC PROTEIN"/>
    <property type="match status" value="1"/>
</dbReference>
<name>A0ABS6EC62_9FIRM</name>
<organism evidence="2 3">
    <name type="scientific">Tissierella simiarum</name>
    <dbReference type="NCBI Taxonomy" id="2841534"/>
    <lineage>
        <taxon>Bacteria</taxon>
        <taxon>Bacillati</taxon>
        <taxon>Bacillota</taxon>
        <taxon>Tissierellia</taxon>
        <taxon>Tissierellales</taxon>
        <taxon>Tissierellaceae</taxon>
        <taxon>Tissierella</taxon>
    </lineage>
</organism>
<dbReference type="RefSeq" id="WP_216522079.1">
    <property type="nucleotide sequence ID" value="NZ_JAHLPM010000025.1"/>
</dbReference>
<dbReference type="SMART" id="SM00873">
    <property type="entry name" value="B3_4"/>
    <property type="match status" value="1"/>
</dbReference>
<keyword evidence="3" id="KW-1185">Reference proteome</keyword>
<dbReference type="Proteomes" id="UP000749471">
    <property type="component" value="Unassembled WGS sequence"/>
</dbReference>
<proteinExistence type="predicted"/>
<evidence type="ECO:0000313" key="2">
    <source>
        <dbReference type="EMBL" id="MBU5440106.1"/>
    </source>
</evidence>
<feature type="domain" description="B3/B4 tRNA-binding" evidence="1">
    <location>
        <begin position="61"/>
        <end position="209"/>
    </location>
</feature>